<dbReference type="EMBL" id="CM009754">
    <property type="protein sequence ID" value="PUZ51048.1"/>
    <property type="molecule type" value="Genomic_DNA"/>
</dbReference>
<accession>A0A2T7D630</accession>
<dbReference type="Gramene" id="PUZ51048">
    <property type="protein sequence ID" value="PUZ51048"/>
    <property type="gene ID" value="GQ55_6G138600"/>
</dbReference>
<organism evidence="2 3">
    <name type="scientific">Panicum hallii var. hallii</name>
    <dbReference type="NCBI Taxonomy" id="1504633"/>
    <lineage>
        <taxon>Eukaryota</taxon>
        <taxon>Viridiplantae</taxon>
        <taxon>Streptophyta</taxon>
        <taxon>Embryophyta</taxon>
        <taxon>Tracheophyta</taxon>
        <taxon>Spermatophyta</taxon>
        <taxon>Magnoliopsida</taxon>
        <taxon>Liliopsida</taxon>
        <taxon>Poales</taxon>
        <taxon>Poaceae</taxon>
        <taxon>PACMAD clade</taxon>
        <taxon>Panicoideae</taxon>
        <taxon>Panicodae</taxon>
        <taxon>Paniceae</taxon>
        <taxon>Panicinae</taxon>
        <taxon>Panicum</taxon>
        <taxon>Panicum sect. Panicum</taxon>
    </lineage>
</organism>
<reference evidence="2 3" key="1">
    <citation type="submission" date="2018-04" db="EMBL/GenBank/DDBJ databases">
        <title>WGS assembly of Panicum hallii var. hallii HAL2.</title>
        <authorList>
            <person name="Lovell J."/>
            <person name="Jenkins J."/>
            <person name="Lowry D."/>
            <person name="Mamidi S."/>
            <person name="Sreedasyam A."/>
            <person name="Weng X."/>
            <person name="Barry K."/>
            <person name="Bonette J."/>
            <person name="Campitelli B."/>
            <person name="Daum C."/>
            <person name="Gordon S."/>
            <person name="Gould B."/>
            <person name="Lipzen A."/>
            <person name="MacQueen A."/>
            <person name="Palacio-Mejia J."/>
            <person name="Plott C."/>
            <person name="Shakirov E."/>
            <person name="Shu S."/>
            <person name="Yoshinaga Y."/>
            <person name="Zane M."/>
            <person name="Rokhsar D."/>
            <person name="Grimwood J."/>
            <person name="Schmutz J."/>
            <person name="Juenger T."/>
        </authorList>
    </citation>
    <scope>NUCLEOTIDE SEQUENCE [LARGE SCALE GENOMIC DNA]</scope>
    <source>
        <strain evidence="3">cv. HAL2</strain>
    </source>
</reference>
<sequence length="107" mass="12021">MRSSPPVVERPPAMVFDMDNKLKVEDVPSGFEAVPPPARTNGMEREQGLPHHQHRQSSMCRPPWSLMWTSSSKSKMCHPALKQSSPSLGTKGMEREQGRRLISIAQQ</sequence>
<evidence type="ECO:0000313" key="3">
    <source>
        <dbReference type="Proteomes" id="UP000244336"/>
    </source>
</evidence>
<gene>
    <name evidence="2" type="ORF">GQ55_6G138600</name>
</gene>
<keyword evidence="3" id="KW-1185">Reference proteome</keyword>
<proteinExistence type="predicted"/>
<name>A0A2T7D630_9POAL</name>
<evidence type="ECO:0000313" key="2">
    <source>
        <dbReference type="EMBL" id="PUZ51048.1"/>
    </source>
</evidence>
<evidence type="ECO:0000256" key="1">
    <source>
        <dbReference type="SAM" id="MobiDB-lite"/>
    </source>
</evidence>
<feature type="region of interest" description="Disordered" evidence="1">
    <location>
        <begin position="28"/>
        <end position="107"/>
    </location>
</feature>
<protein>
    <submittedName>
        <fullName evidence="2">Uncharacterized protein</fullName>
    </submittedName>
</protein>
<dbReference type="AlphaFoldDB" id="A0A2T7D630"/>
<dbReference type="Proteomes" id="UP000244336">
    <property type="component" value="Chromosome 6"/>
</dbReference>